<accession>A0ABQ2RDE4</accession>
<comment type="caution">
    <text evidence="2">The sequence shown here is derived from an EMBL/GenBank/DDBJ whole genome shotgun (WGS) entry which is preliminary data.</text>
</comment>
<dbReference type="EMBL" id="BMQJ01000020">
    <property type="protein sequence ID" value="GGQ25214.1"/>
    <property type="molecule type" value="Genomic_DNA"/>
</dbReference>
<feature type="region of interest" description="Disordered" evidence="1">
    <location>
        <begin position="389"/>
        <end position="409"/>
    </location>
</feature>
<proteinExistence type="predicted"/>
<evidence type="ECO:0000313" key="3">
    <source>
        <dbReference type="Proteomes" id="UP000611554"/>
    </source>
</evidence>
<dbReference type="Proteomes" id="UP000611554">
    <property type="component" value="Unassembled WGS sequence"/>
</dbReference>
<evidence type="ECO:0000256" key="1">
    <source>
        <dbReference type="SAM" id="MobiDB-lite"/>
    </source>
</evidence>
<keyword evidence="3" id="KW-1185">Reference proteome</keyword>
<gene>
    <name evidence="2" type="ORF">GCM10010140_64410</name>
</gene>
<sequence>MANRVPPTEHRKIGRKLAALAGAIGSEVARSFRKTGVPAYDKGIVSAMGQPFGGWDSEADAVLWYLLRLFITGELLVAHVPLGMGPSRDKERRRNQKVLDEALSRQGIVACVDQEQQGAGYDGHIHLLSGWRARRLWFEVEKDSFRFRSLSETIGPLAENGGIPLEIGYTDPTRTFMHLREYGGVVRWPYGSDGLYLLALREGKETDLQDLFEADWKSRSEGTFINTINNALMQWLYRIKIIHFADSCHVDDEQIDTLTLAAAMVIQKTPLAMFVHIARESSTQNAGVRIVVENNWTKVIGQGVTVYAKKANPGEDCEAPWDLASLNSSMPYSRLRAKVEADADPRGTMIAVPPHRAGELLRIATGSLGIEHLPMLFGAVEALESNGINIGKRSDSDLTDQNPASSEEP</sequence>
<evidence type="ECO:0000313" key="2">
    <source>
        <dbReference type="EMBL" id="GGQ25214.1"/>
    </source>
</evidence>
<organism evidence="2 3">
    <name type="scientific">Streptosporangium pseudovulgare</name>
    <dbReference type="NCBI Taxonomy" id="35765"/>
    <lineage>
        <taxon>Bacteria</taxon>
        <taxon>Bacillati</taxon>
        <taxon>Actinomycetota</taxon>
        <taxon>Actinomycetes</taxon>
        <taxon>Streptosporangiales</taxon>
        <taxon>Streptosporangiaceae</taxon>
        <taxon>Streptosporangium</taxon>
    </lineage>
</organism>
<reference evidence="3" key="1">
    <citation type="journal article" date="2019" name="Int. J. Syst. Evol. Microbiol.">
        <title>The Global Catalogue of Microorganisms (GCM) 10K type strain sequencing project: providing services to taxonomists for standard genome sequencing and annotation.</title>
        <authorList>
            <consortium name="The Broad Institute Genomics Platform"/>
            <consortium name="The Broad Institute Genome Sequencing Center for Infectious Disease"/>
            <person name="Wu L."/>
            <person name="Ma J."/>
        </authorList>
    </citation>
    <scope>NUCLEOTIDE SEQUENCE [LARGE SCALE GENOMIC DNA]</scope>
    <source>
        <strain evidence="3">JCM 3115</strain>
    </source>
</reference>
<protein>
    <submittedName>
        <fullName evidence="2">Uncharacterized protein</fullName>
    </submittedName>
</protein>
<feature type="compositionally biased region" description="Polar residues" evidence="1">
    <location>
        <begin position="399"/>
        <end position="409"/>
    </location>
</feature>
<name>A0ABQ2RDE4_9ACTN</name>